<dbReference type="Gene3D" id="3.20.20.450">
    <property type="entry name" value="EAL domain"/>
    <property type="match status" value="1"/>
</dbReference>
<dbReference type="PIRSF" id="PIRSF005925">
    <property type="entry name" value="Dos"/>
    <property type="match status" value="1"/>
</dbReference>
<evidence type="ECO:0000259" key="3">
    <source>
        <dbReference type="PROSITE" id="PS50113"/>
    </source>
</evidence>
<dbReference type="EMBL" id="FLQY01000403">
    <property type="protein sequence ID" value="SBT11247.1"/>
    <property type="molecule type" value="Genomic_DNA"/>
</dbReference>
<dbReference type="FunFam" id="3.30.70.270:FF:000001">
    <property type="entry name" value="Diguanylate cyclase domain protein"/>
    <property type="match status" value="1"/>
</dbReference>
<dbReference type="SMART" id="SM00086">
    <property type="entry name" value="PAC"/>
    <property type="match status" value="4"/>
</dbReference>
<dbReference type="SUPFAM" id="SSF141868">
    <property type="entry name" value="EAL domain-like"/>
    <property type="match status" value="1"/>
</dbReference>
<dbReference type="NCBIfam" id="TIGR00254">
    <property type="entry name" value="GGDEF"/>
    <property type="match status" value="1"/>
</dbReference>
<dbReference type="GO" id="GO:0071111">
    <property type="term" value="F:cyclic-guanylate-specific phosphodiesterase activity"/>
    <property type="evidence" value="ECO:0007669"/>
    <property type="project" value="UniProtKB-EC"/>
</dbReference>
<proteinExistence type="predicted"/>
<dbReference type="Proteomes" id="UP000199600">
    <property type="component" value="Unassembled WGS sequence"/>
</dbReference>
<dbReference type="GO" id="GO:0071732">
    <property type="term" value="P:cellular response to nitric oxide"/>
    <property type="evidence" value="ECO:0007669"/>
    <property type="project" value="UniProtKB-ARBA"/>
</dbReference>
<dbReference type="PROSITE" id="PS50887">
    <property type="entry name" value="GGDEF"/>
    <property type="match status" value="1"/>
</dbReference>
<feature type="domain" description="PAS" evidence="2">
    <location>
        <begin position="390"/>
        <end position="435"/>
    </location>
</feature>
<dbReference type="InterPro" id="IPR013655">
    <property type="entry name" value="PAS_fold_3"/>
</dbReference>
<dbReference type="InterPro" id="IPR043128">
    <property type="entry name" value="Rev_trsase/Diguanyl_cyclase"/>
</dbReference>
<dbReference type="InterPro" id="IPR000700">
    <property type="entry name" value="PAS-assoc_C"/>
</dbReference>
<dbReference type="PANTHER" id="PTHR44757">
    <property type="entry name" value="DIGUANYLATE CYCLASE DGCP"/>
    <property type="match status" value="1"/>
</dbReference>
<dbReference type="GO" id="GO:0052621">
    <property type="term" value="F:diguanylate cyclase activity"/>
    <property type="evidence" value="ECO:0007669"/>
    <property type="project" value="UniProtKB-EC"/>
</dbReference>
<dbReference type="Pfam" id="PF08447">
    <property type="entry name" value="PAS_3"/>
    <property type="match status" value="1"/>
</dbReference>
<protein>
    <submittedName>
        <fullName evidence="6">Putative Diguanylate cyclase</fullName>
        <ecNumber evidence="6">2.7.7.65</ecNumber>
    </submittedName>
</protein>
<dbReference type="PROSITE" id="PS50113">
    <property type="entry name" value="PAC"/>
    <property type="match status" value="3"/>
</dbReference>
<feature type="domain" description="EAL" evidence="4">
    <location>
        <begin position="688"/>
        <end position="942"/>
    </location>
</feature>
<feature type="domain" description="PAC" evidence="3">
    <location>
        <begin position="342"/>
        <end position="393"/>
    </location>
</feature>
<keyword evidence="6" id="KW-0808">Transferase</keyword>
<dbReference type="Gene3D" id="3.30.450.20">
    <property type="entry name" value="PAS domain"/>
    <property type="match status" value="4"/>
</dbReference>
<dbReference type="Pfam" id="PF00563">
    <property type="entry name" value="EAL"/>
    <property type="match status" value="1"/>
</dbReference>
<feature type="domain" description="GGDEF" evidence="5">
    <location>
        <begin position="547"/>
        <end position="679"/>
    </location>
</feature>
<dbReference type="InterPro" id="IPR001610">
    <property type="entry name" value="PAC"/>
</dbReference>
<feature type="domain" description="PAC" evidence="3">
    <location>
        <begin position="463"/>
        <end position="515"/>
    </location>
</feature>
<dbReference type="Gene3D" id="3.30.70.270">
    <property type="match status" value="1"/>
</dbReference>
<dbReference type="InterPro" id="IPR000014">
    <property type="entry name" value="PAS"/>
</dbReference>
<dbReference type="InterPro" id="IPR013656">
    <property type="entry name" value="PAS_4"/>
</dbReference>
<dbReference type="InterPro" id="IPR001633">
    <property type="entry name" value="EAL_dom"/>
</dbReference>
<keyword evidence="6" id="KW-0548">Nucleotidyltransferase</keyword>
<dbReference type="InterPro" id="IPR052155">
    <property type="entry name" value="Biofilm_reg_signaling"/>
</dbReference>
<keyword evidence="7" id="KW-1185">Reference proteome</keyword>
<dbReference type="CDD" id="cd01948">
    <property type="entry name" value="EAL"/>
    <property type="match status" value="1"/>
</dbReference>
<dbReference type="AlphaFoldDB" id="A0A1A8Y2M1"/>
<gene>
    <name evidence="6" type="ORF">PROAA_970008</name>
</gene>
<evidence type="ECO:0000313" key="7">
    <source>
        <dbReference type="Proteomes" id="UP000199600"/>
    </source>
</evidence>
<feature type="domain" description="PAC" evidence="3">
    <location>
        <begin position="91"/>
        <end position="143"/>
    </location>
</feature>
<evidence type="ECO:0000256" key="1">
    <source>
        <dbReference type="ARBA" id="ARBA00051114"/>
    </source>
</evidence>
<sequence>MSGALTLTGSLSLLDELLSSSEHIAYRLDFVRGGYDFISPRAANLLGIALADLHARGWELLDEHWVGDDRERCFAELVSLCAAAPGRSLSTRLEYRLRDAAGNMTWYCDSMTVLSDISGRPLTACGIAVDVTLQREQEKALRDSEEKYRATMDAAQVGVFILQDYKFSYVNPKLLAMFGYRDKELLNTHGPQALVIAEQHEFLIGKMRRRGAGEVSEPYELTGLRKDGSTFPMMVMGRPWPIGGRPASVGTLIDLSAQRQIEQALKESSNRYAALFEGAQDAIVVADIDTGHLIDANVEAELLFLRPRENLIGMSFAALHPPALTAAYKEAYTRHIRAGRGGPDEMQIVTADGDIVDVEISTNVIETAGRQRLIQGVFRNITQRKLTEAQLSLAARVFESSQEAIIITDARAVIISVNPALSGMTGYAAEEVIGRMLPFLGSDRQSAEFYSTMWKTLNDEGRWQGEVWNKRKNGEIYPVELTISVYRGASGRVLNYVGIESDISERLAAQENIRQLAYYDPLTRLPNRTLLQDRVEQALAAAEREGKQVAVCFIDLDHFKVINDSLGHSAGDQILVQVSQRLLDCIRRRDTVARLGGDEFVVLLSEITPDSAAEVARKILAAVARPFNIERHELSVTPSLGISLFPQDGRDFESLLKYADVAMYRAKESGRNAFQFFASDMNIAALERLVLENRLRQGLERGEFILHYQPQINVATGRIVGAEALIRWQHPEIGMVSPGKFIPVAELSGLIGPLGDWVLREACRQNRAWQIAGLPSICIAVNVSSVQFRGGRLEESVREVLAETGLPAECLELELTEGTLMSDAKATVDALQRLSAMNIRLAIDDFGTGYSSLSYLKRFPIDRLKIDQSFVRDIVTDPDDWAIASAIISMGHSLRLKVIAEGVEHANQLEMLAHQGCDEVQGYHLSFPLPAEEFAELLQQQTFASQVRQQSFDMGD</sequence>
<evidence type="ECO:0000313" key="6">
    <source>
        <dbReference type="EMBL" id="SBT11247.1"/>
    </source>
</evidence>
<dbReference type="Pfam" id="PF00990">
    <property type="entry name" value="GGDEF"/>
    <property type="match status" value="1"/>
</dbReference>
<dbReference type="InterPro" id="IPR012226">
    <property type="entry name" value="Diguanyl_cyclase/Pdiesterase"/>
</dbReference>
<dbReference type="SUPFAM" id="SSF55073">
    <property type="entry name" value="Nucleotide cyclase"/>
    <property type="match status" value="1"/>
</dbReference>
<dbReference type="SMART" id="SM00052">
    <property type="entry name" value="EAL"/>
    <property type="match status" value="1"/>
</dbReference>
<dbReference type="CDD" id="cd00130">
    <property type="entry name" value="PAS"/>
    <property type="match status" value="3"/>
</dbReference>
<accession>A0A1A8Y2M1</accession>
<organism evidence="6 7">
    <name type="scientific">Candidatus Propionivibrio aalborgensis</name>
    <dbReference type="NCBI Taxonomy" id="1860101"/>
    <lineage>
        <taxon>Bacteria</taxon>
        <taxon>Pseudomonadati</taxon>
        <taxon>Pseudomonadota</taxon>
        <taxon>Betaproteobacteria</taxon>
        <taxon>Rhodocyclales</taxon>
        <taxon>Rhodocyclaceae</taxon>
        <taxon>Propionivibrio</taxon>
    </lineage>
</organism>
<dbReference type="InterPro" id="IPR029787">
    <property type="entry name" value="Nucleotide_cyclase"/>
</dbReference>
<comment type="catalytic activity">
    <reaction evidence="1">
        <text>3',3'-c-di-GMP + H2O = 5'-phosphoguanylyl(3'-&gt;5')guanosine + H(+)</text>
        <dbReference type="Rhea" id="RHEA:24902"/>
        <dbReference type="ChEBI" id="CHEBI:15377"/>
        <dbReference type="ChEBI" id="CHEBI:15378"/>
        <dbReference type="ChEBI" id="CHEBI:58754"/>
        <dbReference type="ChEBI" id="CHEBI:58805"/>
        <dbReference type="EC" id="3.1.4.52"/>
    </reaction>
    <physiologicalReaction direction="left-to-right" evidence="1">
        <dbReference type="Rhea" id="RHEA:24903"/>
    </physiologicalReaction>
</comment>
<dbReference type="SMART" id="SM00091">
    <property type="entry name" value="PAS"/>
    <property type="match status" value="4"/>
</dbReference>
<dbReference type="PROSITE" id="PS50883">
    <property type="entry name" value="EAL"/>
    <property type="match status" value="1"/>
</dbReference>
<dbReference type="CDD" id="cd01949">
    <property type="entry name" value="GGDEF"/>
    <property type="match status" value="1"/>
</dbReference>
<dbReference type="SUPFAM" id="SSF55785">
    <property type="entry name" value="PYP-like sensor domain (PAS domain)"/>
    <property type="match status" value="4"/>
</dbReference>
<dbReference type="NCBIfam" id="TIGR00229">
    <property type="entry name" value="sensory_box"/>
    <property type="match status" value="3"/>
</dbReference>
<dbReference type="InterPro" id="IPR035965">
    <property type="entry name" value="PAS-like_dom_sf"/>
</dbReference>
<reference evidence="6 7" key="1">
    <citation type="submission" date="2016-06" db="EMBL/GenBank/DDBJ databases">
        <authorList>
            <person name="Kjaerup R.B."/>
            <person name="Dalgaard T.S."/>
            <person name="Juul-Madsen H.R."/>
        </authorList>
    </citation>
    <scope>NUCLEOTIDE SEQUENCE [LARGE SCALE GENOMIC DNA]</scope>
    <source>
        <strain evidence="6">2</strain>
    </source>
</reference>
<dbReference type="FunFam" id="3.20.20.450:FF:000001">
    <property type="entry name" value="Cyclic di-GMP phosphodiesterase yahA"/>
    <property type="match status" value="1"/>
</dbReference>
<evidence type="ECO:0000259" key="4">
    <source>
        <dbReference type="PROSITE" id="PS50883"/>
    </source>
</evidence>
<evidence type="ECO:0000259" key="2">
    <source>
        <dbReference type="PROSITE" id="PS50112"/>
    </source>
</evidence>
<dbReference type="EC" id="2.7.7.65" evidence="6"/>
<dbReference type="InterPro" id="IPR000160">
    <property type="entry name" value="GGDEF_dom"/>
</dbReference>
<dbReference type="Pfam" id="PF13426">
    <property type="entry name" value="PAS_9"/>
    <property type="match status" value="2"/>
</dbReference>
<dbReference type="PANTHER" id="PTHR44757:SF2">
    <property type="entry name" value="BIOFILM ARCHITECTURE MAINTENANCE PROTEIN MBAA"/>
    <property type="match status" value="1"/>
</dbReference>
<dbReference type="Pfam" id="PF08448">
    <property type="entry name" value="PAS_4"/>
    <property type="match status" value="1"/>
</dbReference>
<name>A0A1A8Y2M1_9RHOO</name>
<dbReference type="SMART" id="SM00267">
    <property type="entry name" value="GGDEF"/>
    <property type="match status" value="1"/>
</dbReference>
<evidence type="ECO:0000259" key="5">
    <source>
        <dbReference type="PROSITE" id="PS50887"/>
    </source>
</evidence>
<dbReference type="InterPro" id="IPR035919">
    <property type="entry name" value="EAL_sf"/>
</dbReference>
<dbReference type="PROSITE" id="PS50112">
    <property type="entry name" value="PAS"/>
    <property type="match status" value="1"/>
</dbReference>